<feature type="signal peptide" evidence="1">
    <location>
        <begin position="1"/>
        <end position="20"/>
    </location>
</feature>
<comment type="caution">
    <text evidence="3">The sequence shown here is derived from an EMBL/GenBank/DDBJ whole genome shotgun (WGS) entry which is preliminary data.</text>
</comment>
<dbReference type="GO" id="GO:0016787">
    <property type="term" value="F:hydrolase activity"/>
    <property type="evidence" value="ECO:0007669"/>
    <property type="project" value="InterPro"/>
</dbReference>
<feature type="domain" description="3-keto-alpha-glucoside-1,2-lyase/3-keto-2-hydroxy-glucal hydratase" evidence="2">
    <location>
        <begin position="245"/>
        <end position="453"/>
    </location>
</feature>
<keyword evidence="1" id="KW-0732">Signal</keyword>
<accession>A0A437ML10</accession>
<reference evidence="3 4" key="1">
    <citation type="submission" date="2019-01" db="EMBL/GenBank/DDBJ databases">
        <authorList>
            <person name="Chen W.-M."/>
        </authorList>
    </citation>
    <scope>NUCLEOTIDE SEQUENCE [LARGE SCALE GENOMIC DNA]</scope>
    <source>
        <strain evidence="3 4">YBJ-36</strain>
    </source>
</reference>
<evidence type="ECO:0000313" key="4">
    <source>
        <dbReference type="Proteomes" id="UP000282759"/>
    </source>
</evidence>
<dbReference type="RefSeq" id="WP_127706796.1">
    <property type="nucleotide sequence ID" value="NZ_SACK01000008.1"/>
</dbReference>
<dbReference type="AlphaFoldDB" id="A0A437ML10"/>
<protein>
    <submittedName>
        <fullName evidence="3">DUF1080 domain-containing protein</fullName>
    </submittedName>
</protein>
<gene>
    <name evidence="3" type="ORF">EOD41_16105</name>
</gene>
<dbReference type="Pfam" id="PF06439">
    <property type="entry name" value="3keto-disac_hyd"/>
    <property type="match status" value="2"/>
</dbReference>
<evidence type="ECO:0000259" key="2">
    <source>
        <dbReference type="Pfam" id="PF06439"/>
    </source>
</evidence>
<organism evidence="3 4">
    <name type="scientific">Mucilaginibacter limnophilus</name>
    <dbReference type="NCBI Taxonomy" id="1932778"/>
    <lineage>
        <taxon>Bacteria</taxon>
        <taxon>Pseudomonadati</taxon>
        <taxon>Bacteroidota</taxon>
        <taxon>Sphingobacteriia</taxon>
        <taxon>Sphingobacteriales</taxon>
        <taxon>Sphingobacteriaceae</taxon>
        <taxon>Mucilaginibacter</taxon>
    </lineage>
</organism>
<dbReference type="Proteomes" id="UP000282759">
    <property type="component" value="Unassembled WGS sequence"/>
</dbReference>
<evidence type="ECO:0000256" key="1">
    <source>
        <dbReference type="SAM" id="SignalP"/>
    </source>
</evidence>
<dbReference type="InterPro" id="IPR010496">
    <property type="entry name" value="AL/BT2_dom"/>
</dbReference>
<feature type="chain" id="PRO_5019535064" evidence="1">
    <location>
        <begin position="21"/>
        <end position="456"/>
    </location>
</feature>
<dbReference type="Gene3D" id="2.60.120.560">
    <property type="entry name" value="Exo-inulinase, domain 1"/>
    <property type="match status" value="2"/>
</dbReference>
<keyword evidence="4" id="KW-1185">Reference proteome</keyword>
<sequence length="456" mass="50298">MKTNKILALMLIAAATTASAQIKKGYTSLFDGKTLNGWKRLAGTADYQVVDGTIQGTTVMNSGNTFLVTEKEYGDFVLELDVKMESNVSNSGVQTRSHYDAAGYGGKGRVYGRQCEFDPSPRDWTGGIYDEGRRDWLYPLDLNPAAKGKFKVGEFNHIKIECIGNETKTWINGVPAGYVIDTVDASGFIGLQVHGITTEAQANKKVWFKNIQIKTTSLKPETFDKDIFVVNLVANNLSAYEQQNGWKLLFDGKTSNGWRSAKGGGFPAKGWSITNGVISVAPSDGGEATNGGDIVSNDQYKAFDLSFDFKLTEGANSGVKYFVTLDEKTQGSAIGLEYQVLDDERHPDAKLGRDGNRTLASLYDLIKANKQARFVHLPGNWNTGRVVVYPNNHVEHYLNGVKVLEYERGSKEFKDLVAISKYKIWQNFGEAPQGHILLQDHGNAVSFKSIKIKELK</sequence>
<proteinExistence type="predicted"/>
<feature type="domain" description="3-keto-alpha-glucoside-1,2-lyase/3-keto-2-hydroxy-glucal hydratase" evidence="2">
    <location>
        <begin position="25"/>
        <end position="214"/>
    </location>
</feature>
<dbReference type="EMBL" id="SACK01000008">
    <property type="protein sequence ID" value="RVT98319.1"/>
    <property type="molecule type" value="Genomic_DNA"/>
</dbReference>
<dbReference type="OrthoDB" id="9806233at2"/>
<evidence type="ECO:0000313" key="3">
    <source>
        <dbReference type="EMBL" id="RVT98319.1"/>
    </source>
</evidence>
<name>A0A437ML10_9SPHI</name>